<feature type="transmembrane region" description="Helical" evidence="1">
    <location>
        <begin position="28"/>
        <end position="49"/>
    </location>
</feature>
<accession>A0A1L3ME96</accession>
<keyword evidence="1" id="KW-1133">Transmembrane helix</keyword>
<keyword evidence="1" id="KW-0812">Transmembrane</keyword>
<reference evidence="2 3" key="1">
    <citation type="submission" date="2015-11" db="EMBL/GenBank/DDBJ databases">
        <authorList>
            <person name="Zhang Y."/>
            <person name="Guo Z."/>
        </authorList>
    </citation>
    <scope>NUCLEOTIDE SEQUENCE [LARGE SCALE GENOMIC DNA]</scope>
    <source>
        <strain evidence="2 3">YFY001</strain>
    </source>
</reference>
<dbReference type="RefSeq" id="WP_072623831.1">
    <property type="nucleotide sequence ID" value="NZ_CP013290.1"/>
</dbReference>
<protein>
    <recommendedName>
        <fullName evidence="4">PH domain-containing protein</fullName>
    </recommendedName>
</protein>
<gene>
    <name evidence="2" type="ORF">ASJ30_03210</name>
</gene>
<keyword evidence="3" id="KW-1185">Reference proteome</keyword>
<keyword evidence="1" id="KW-0472">Membrane</keyword>
<evidence type="ECO:0000313" key="2">
    <source>
        <dbReference type="EMBL" id="APH00665.1"/>
    </source>
</evidence>
<dbReference type="Proteomes" id="UP000182938">
    <property type="component" value="Chromosome"/>
</dbReference>
<dbReference type="KEGG" id="jte:ASJ30_03210"/>
<evidence type="ECO:0000313" key="3">
    <source>
        <dbReference type="Proteomes" id="UP000182938"/>
    </source>
</evidence>
<dbReference type="AlphaFoldDB" id="A0A1L3ME96"/>
<name>A0A1L3ME96_9MICO</name>
<dbReference type="EMBL" id="CP013290">
    <property type="protein sequence ID" value="APH00665.1"/>
    <property type="molecule type" value="Genomic_DNA"/>
</dbReference>
<feature type="transmembrane region" description="Helical" evidence="1">
    <location>
        <begin position="69"/>
        <end position="90"/>
    </location>
</feature>
<evidence type="ECO:0008006" key="4">
    <source>
        <dbReference type="Google" id="ProtNLM"/>
    </source>
</evidence>
<proteinExistence type="predicted"/>
<organism evidence="2 3">
    <name type="scientific">Janibacter indicus</name>
    <dbReference type="NCBI Taxonomy" id="857417"/>
    <lineage>
        <taxon>Bacteria</taxon>
        <taxon>Bacillati</taxon>
        <taxon>Actinomycetota</taxon>
        <taxon>Actinomycetes</taxon>
        <taxon>Micrococcales</taxon>
        <taxon>Intrasporangiaceae</taxon>
        <taxon>Janibacter</taxon>
    </lineage>
</organism>
<evidence type="ECO:0000256" key="1">
    <source>
        <dbReference type="SAM" id="Phobius"/>
    </source>
</evidence>
<sequence length="204" mass="21996">MSGPPPLHQAIAVLDAGGQLRVARSRGYAIGLLVLGLLVGAGLLAWLVYAVADGLRRDRMGVVLAHPVTWASTIAVVACALLPMVIAVRLHRREALVLSREGLATESGGVIRSHVPWTGIERVGYERMTGPYYRFAPRSVTYVLTPAAVEARDRALVTAGRRPPRYGLLGPGDYVLEAGYVGGRRRLYELLATAHHRYGGVRPS</sequence>